<gene>
    <name evidence="9" type="ORF">Celaphus_00019099</name>
</gene>
<accession>A0A212C7F3</accession>
<dbReference type="GO" id="GO:0003972">
    <property type="term" value="F:RNA ligase (ATP) activity"/>
    <property type="evidence" value="ECO:0007669"/>
    <property type="project" value="TreeGrafter"/>
</dbReference>
<keyword evidence="4" id="KW-0547">Nucleotide-binding</keyword>
<dbReference type="EC" id="6.5.1.8" evidence="1"/>
<feature type="binding site" evidence="8">
    <location>
        <position position="92"/>
    </location>
    <ligand>
        <name>Mn(2+)</name>
        <dbReference type="ChEBI" id="CHEBI:29035"/>
        <label>1</label>
    </ligand>
</feature>
<keyword evidence="10" id="KW-1185">Reference proteome</keyword>
<proteinExistence type="predicted"/>
<dbReference type="PANTHER" id="PTHR11118:SF1">
    <property type="entry name" value="RNA-SPLICING LIGASE RTCB HOMOLOG"/>
    <property type="match status" value="1"/>
</dbReference>
<dbReference type="InterPro" id="IPR036025">
    <property type="entry name" value="RtcB-like_sf"/>
</dbReference>
<comment type="catalytic activity">
    <reaction evidence="7">
        <text>a 3'-end 3'-phospho-ribonucleotide-RNA + a 5'-end dephospho-ribonucleoside-RNA + GTP = a ribonucleotidyl-ribonucleotide-RNA + GMP + diphosphate</text>
        <dbReference type="Rhea" id="RHEA:68076"/>
        <dbReference type="Rhea" id="RHEA-COMP:10463"/>
        <dbReference type="Rhea" id="RHEA-COMP:13936"/>
        <dbReference type="Rhea" id="RHEA-COMP:17355"/>
        <dbReference type="ChEBI" id="CHEBI:33019"/>
        <dbReference type="ChEBI" id="CHEBI:37565"/>
        <dbReference type="ChEBI" id="CHEBI:58115"/>
        <dbReference type="ChEBI" id="CHEBI:83062"/>
        <dbReference type="ChEBI" id="CHEBI:138284"/>
        <dbReference type="ChEBI" id="CHEBI:173118"/>
        <dbReference type="EC" id="6.5.1.8"/>
    </reaction>
</comment>
<reference evidence="9 10" key="1">
    <citation type="journal article" date="2018" name="Mol. Genet. Genomics">
        <title>The red deer Cervus elaphus genome CerEla1.0: sequencing, annotating, genes, and chromosomes.</title>
        <authorList>
            <person name="Bana N.A."/>
            <person name="Nyiri A."/>
            <person name="Nagy J."/>
            <person name="Frank K."/>
            <person name="Nagy T."/>
            <person name="Steger V."/>
            <person name="Schiller M."/>
            <person name="Lakatos P."/>
            <person name="Sugar L."/>
            <person name="Horn P."/>
            <person name="Barta E."/>
            <person name="Orosz L."/>
        </authorList>
    </citation>
    <scope>NUCLEOTIDE SEQUENCE [LARGE SCALE GENOMIC DNA]</scope>
    <source>
        <strain evidence="9">Hungarian</strain>
    </source>
</reference>
<dbReference type="Pfam" id="PF01139">
    <property type="entry name" value="RtcB"/>
    <property type="match status" value="1"/>
</dbReference>
<evidence type="ECO:0000256" key="4">
    <source>
        <dbReference type="ARBA" id="ARBA00022741"/>
    </source>
</evidence>
<comment type="cofactor">
    <cofactor evidence="8">
        <name>Mn(2+)</name>
        <dbReference type="ChEBI" id="CHEBI:29035"/>
    </cofactor>
    <text evidence="8">Binds 2 manganese ions per subunit.</text>
</comment>
<keyword evidence="2" id="KW-0436">Ligase</keyword>
<evidence type="ECO:0000313" key="10">
    <source>
        <dbReference type="Proteomes" id="UP000242450"/>
    </source>
</evidence>
<sequence>MPNMQVEGVCYVNDALEKLMFEELRNACRGGGIGASLPSMKQIGTVALPGIVHQSVGFPDVHSSYGFAIGNKAAFNMNDPEAVVSPDGVGFDVNCGVCLLRTNLNESDVQPAKEQPVQAMFDHSPVGVGSKGVIPMNAKDLEEALEMGID</sequence>
<evidence type="ECO:0000256" key="3">
    <source>
        <dbReference type="ARBA" id="ARBA00022723"/>
    </source>
</evidence>
<keyword evidence="6 8" id="KW-0464">Manganese</keyword>
<organism evidence="9 10">
    <name type="scientific">Cervus elaphus hippelaphus</name>
    <name type="common">European red deer</name>
    <dbReference type="NCBI Taxonomy" id="46360"/>
    <lineage>
        <taxon>Eukaryota</taxon>
        <taxon>Metazoa</taxon>
        <taxon>Chordata</taxon>
        <taxon>Craniata</taxon>
        <taxon>Vertebrata</taxon>
        <taxon>Euteleostomi</taxon>
        <taxon>Mammalia</taxon>
        <taxon>Eutheria</taxon>
        <taxon>Laurasiatheria</taxon>
        <taxon>Artiodactyla</taxon>
        <taxon>Ruminantia</taxon>
        <taxon>Pecora</taxon>
        <taxon>Cervidae</taxon>
        <taxon>Cervinae</taxon>
        <taxon>Cervus</taxon>
    </lineage>
</organism>
<dbReference type="GO" id="GO:0046872">
    <property type="term" value="F:metal ion binding"/>
    <property type="evidence" value="ECO:0007669"/>
    <property type="project" value="UniProtKB-KW"/>
</dbReference>
<dbReference type="GO" id="GO:0005634">
    <property type="term" value="C:nucleus"/>
    <property type="evidence" value="ECO:0007669"/>
    <property type="project" value="TreeGrafter"/>
</dbReference>
<evidence type="ECO:0000256" key="7">
    <source>
        <dbReference type="ARBA" id="ARBA00047746"/>
    </source>
</evidence>
<evidence type="ECO:0000256" key="5">
    <source>
        <dbReference type="ARBA" id="ARBA00023134"/>
    </source>
</evidence>
<keyword evidence="3 8" id="KW-0479">Metal-binding</keyword>
<dbReference type="GO" id="GO:0170057">
    <property type="term" value="F:RNA ligase (GTP) activity"/>
    <property type="evidence" value="ECO:0007669"/>
    <property type="project" value="UniProtKB-EC"/>
</dbReference>
<dbReference type="Proteomes" id="UP000242450">
    <property type="component" value="Chromosome 26"/>
</dbReference>
<dbReference type="InterPro" id="IPR001233">
    <property type="entry name" value="RtcB"/>
</dbReference>
<dbReference type="GO" id="GO:0006396">
    <property type="term" value="P:RNA processing"/>
    <property type="evidence" value="ECO:0007669"/>
    <property type="project" value="InterPro"/>
</dbReference>
<dbReference type="PANTHER" id="PTHR11118">
    <property type="entry name" value="RNA-SPLICING LIGASE RTCB HOMOLOG"/>
    <property type="match status" value="1"/>
</dbReference>
<evidence type="ECO:0000256" key="1">
    <source>
        <dbReference type="ARBA" id="ARBA00012726"/>
    </source>
</evidence>
<dbReference type="EMBL" id="MKHE01000026">
    <property type="protein sequence ID" value="OWK01905.1"/>
    <property type="molecule type" value="Genomic_DNA"/>
</dbReference>
<name>A0A212C7F3_CEREH</name>
<dbReference type="AlphaFoldDB" id="A0A212C7F3"/>
<dbReference type="OrthoDB" id="10249697at2759"/>
<comment type="caution">
    <text evidence="9">The sequence shown here is derived from an EMBL/GenBank/DDBJ whole genome shotgun (WGS) entry which is preliminary data.</text>
</comment>
<evidence type="ECO:0000313" key="9">
    <source>
        <dbReference type="EMBL" id="OWK01905.1"/>
    </source>
</evidence>
<evidence type="ECO:0000256" key="2">
    <source>
        <dbReference type="ARBA" id="ARBA00022598"/>
    </source>
</evidence>
<dbReference type="Gene3D" id="3.90.1860.10">
    <property type="entry name" value="tRNA-splicing ligase RtcB"/>
    <property type="match status" value="1"/>
</dbReference>
<evidence type="ECO:0000256" key="8">
    <source>
        <dbReference type="PIRSR" id="PIRSR601233-3"/>
    </source>
</evidence>
<dbReference type="GO" id="GO:0005525">
    <property type="term" value="F:GTP binding"/>
    <property type="evidence" value="ECO:0007669"/>
    <property type="project" value="UniProtKB-KW"/>
</dbReference>
<dbReference type="GO" id="GO:0072669">
    <property type="term" value="C:tRNA-splicing ligase complex"/>
    <property type="evidence" value="ECO:0007669"/>
    <property type="project" value="TreeGrafter"/>
</dbReference>
<protein>
    <recommendedName>
        <fullName evidence="1">3'-phosphate/5'-hydroxy nucleic acid ligase</fullName>
        <ecNumber evidence="1">6.5.1.8</ecNumber>
    </recommendedName>
</protein>
<dbReference type="SUPFAM" id="SSF103365">
    <property type="entry name" value="Hypothetical protein PH1602"/>
    <property type="match status" value="1"/>
</dbReference>
<evidence type="ECO:0000256" key="6">
    <source>
        <dbReference type="ARBA" id="ARBA00023211"/>
    </source>
</evidence>
<keyword evidence="5" id="KW-0342">GTP-binding</keyword>